<reference evidence="3 4" key="1">
    <citation type="journal article" date="2014" name="Antonie Van Leeuwenhoek">
        <title>Hyphomonas beringensis sp. nov. and Hyphomonas chukchiensis sp. nov., isolated from surface seawater of the Bering Sea and Chukchi Sea.</title>
        <authorList>
            <person name="Li C."/>
            <person name="Lai Q."/>
            <person name="Li G."/>
            <person name="Dong C."/>
            <person name="Wang J."/>
            <person name="Liao Y."/>
            <person name="Shao Z."/>
        </authorList>
    </citation>
    <scope>NUCLEOTIDE SEQUENCE [LARGE SCALE GENOMIC DNA]</scope>
    <source>
        <strain evidence="3 4">25B14_1</strain>
    </source>
</reference>
<dbReference type="SUPFAM" id="SSF55797">
    <property type="entry name" value="PR-1-like"/>
    <property type="match status" value="1"/>
</dbReference>
<dbReference type="Pfam" id="PF00188">
    <property type="entry name" value="CAP"/>
    <property type="match status" value="1"/>
</dbReference>
<dbReference type="InterPro" id="IPR014044">
    <property type="entry name" value="CAP_dom"/>
</dbReference>
<dbReference type="Gene3D" id="3.40.33.10">
    <property type="entry name" value="CAP"/>
    <property type="match status" value="1"/>
</dbReference>
<dbReference type="InterPro" id="IPR035940">
    <property type="entry name" value="CAP_sf"/>
</dbReference>
<dbReference type="PATRIC" id="fig|1280946.3.peg.3335"/>
<dbReference type="OrthoDB" id="419320at2"/>
<dbReference type="EMBL" id="AWFF01000098">
    <property type="protein sequence ID" value="KCZ50936.1"/>
    <property type="molecule type" value="Genomic_DNA"/>
</dbReference>
<dbReference type="PANTHER" id="PTHR31157:SF1">
    <property type="entry name" value="SCP DOMAIN-CONTAINING PROTEIN"/>
    <property type="match status" value="1"/>
</dbReference>
<accession>A0A062TSU9</accession>
<dbReference type="Proteomes" id="UP000027037">
    <property type="component" value="Unassembled WGS sequence"/>
</dbReference>
<gene>
    <name evidence="3" type="ORF">HY29_06190</name>
</gene>
<dbReference type="PANTHER" id="PTHR31157">
    <property type="entry name" value="SCP DOMAIN-CONTAINING PROTEIN"/>
    <property type="match status" value="1"/>
</dbReference>
<feature type="chain" id="PRO_5001613964" description="SCP domain-containing protein" evidence="1">
    <location>
        <begin position="22"/>
        <end position="278"/>
    </location>
</feature>
<feature type="signal peptide" evidence="1">
    <location>
        <begin position="1"/>
        <end position="21"/>
    </location>
</feature>
<name>A0A062TSU9_9PROT</name>
<organism evidence="3 4">
    <name type="scientific">Hyphomonas beringensis</name>
    <dbReference type="NCBI Taxonomy" id="1280946"/>
    <lineage>
        <taxon>Bacteria</taxon>
        <taxon>Pseudomonadati</taxon>
        <taxon>Pseudomonadota</taxon>
        <taxon>Alphaproteobacteria</taxon>
        <taxon>Hyphomonadales</taxon>
        <taxon>Hyphomonadaceae</taxon>
        <taxon>Hyphomonas</taxon>
    </lineage>
</organism>
<proteinExistence type="predicted"/>
<comment type="caution">
    <text evidence="3">The sequence shown here is derived from an EMBL/GenBank/DDBJ whole genome shotgun (WGS) entry which is preliminary data.</text>
</comment>
<sequence length="278" mass="30468">MTLRSLLLGLGLSAAALPAMACDLDLAGRATAVADYVESVAPCFSDLPIGYQFDAGMEQEFLDRINAARADAGLPPLIYRPALRNTARFHSLDMAYNDFFGHVGPDGREPQDRVSAFDRRDFIQYSAENVAMVEVTRGRWNVERNAVKRLHRNLMESPGHRANILSEEATHVAIGVVRTETGVWVTQSFLNLSGSLARDLPVRMRVGQKVQQMPVLEGWRFRRFGAQTPNGDYLPMENGVPAGISGDVGIAAEGRRPGDEPLSYYTIHLPGPSVTVDG</sequence>
<dbReference type="CDD" id="cd05379">
    <property type="entry name" value="CAP_bacterial"/>
    <property type="match status" value="1"/>
</dbReference>
<feature type="domain" description="SCP" evidence="2">
    <location>
        <begin position="62"/>
        <end position="187"/>
    </location>
</feature>
<evidence type="ECO:0000313" key="3">
    <source>
        <dbReference type="EMBL" id="KCZ50936.1"/>
    </source>
</evidence>
<evidence type="ECO:0000259" key="2">
    <source>
        <dbReference type="Pfam" id="PF00188"/>
    </source>
</evidence>
<evidence type="ECO:0000313" key="4">
    <source>
        <dbReference type="Proteomes" id="UP000027037"/>
    </source>
</evidence>
<dbReference type="STRING" id="1280946.HY29_06190"/>
<protein>
    <recommendedName>
        <fullName evidence="2">SCP domain-containing protein</fullName>
    </recommendedName>
</protein>
<dbReference type="AlphaFoldDB" id="A0A062TSU9"/>
<keyword evidence="1" id="KW-0732">Signal</keyword>
<evidence type="ECO:0000256" key="1">
    <source>
        <dbReference type="SAM" id="SignalP"/>
    </source>
</evidence>
<dbReference type="RefSeq" id="WP_051601711.1">
    <property type="nucleotide sequence ID" value="NZ_AWFF01000098.1"/>
</dbReference>
<dbReference type="eggNOG" id="COG2340">
    <property type="taxonomic scope" value="Bacteria"/>
</dbReference>
<keyword evidence="4" id="KW-1185">Reference proteome</keyword>